<name>A0ABY7W096_9BACT</name>
<dbReference type="RefSeq" id="WP_274154239.1">
    <property type="nucleotide sequence ID" value="NZ_CP117812.1"/>
</dbReference>
<evidence type="ECO:0000256" key="1">
    <source>
        <dbReference type="SAM" id="Phobius"/>
    </source>
</evidence>
<evidence type="ECO:0000313" key="2">
    <source>
        <dbReference type="EMBL" id="WDE99382.1"/>
    </source>
</evidence>
<keyword evidence="3" id="KW-1185">Reference proteome</keyword>
<dbReference type="SUPFAM" id="SSF54523">
    <property type="entry name" value="Pili subunits"/>
    <property type="match status" value="1"/>
</dbReference>
<protein>
    <submittedName>
        <fullName evidence="2">Prepilin-type N-terminal cleavage/methylation domain-containing protein</fullName>
    </submittedName>
</protein>
<dbReference type="InterPro" id="IPR045584">
    <property type="entry name" value="Pilin-like"/>
</dbReference>
<reference evidence="2 3" key="1">
    <citation type="submission" date="2023-02" db="EMBL/GenBank/DDBJ databases">
        <title>Genome sequence of Lentisphaera profundi SAORIC-696.</title>
        <authorList>
            <person name="Kim e."/>
            <person name="Cho J.-C."/>
            <person name="Choi A."/>
            <person name="Kang I."/>
        </authorList>
    </citation>
    <scope>NUCLEOTIDE SEQUENCE [LARGE SCALE GENOMIC DNA]</scope>
    <source>
        <strain evidence="2 3">SAORIC-696</strain>
    </source>
</reference>
<dbReference type="NCBIfam" id="TIGR02532">
    <property type="entry name" value="IV_pilin_GFxxxE"/>
    <property type="match status" value="1"/>
</dbReference>
<keyword evidence="1" id="KW-0472">Membrane</keyword>
<dbReference type="InterPro" id="IPR012902">
    <property type="entry name" value="N_methyl_site"/>
</dbReference>
<dbReference type="Proteomes" id="UP001214250">
    <property type="component" value="Chromosome 2"/>
</dbReference>
<gene>
    <name evidence="2" type="ORF">PQO03_16215</name>
</gene>
<keyword evidence="1" id="KW-0812">Transmembrane</keyword>
<accession>A0ABY7W096</accession>
<dbReference type="Gene3D" id="3.30.700.10">
    <property type="entry name" value="Glycoprotein, Type 4 Pilin"/>
    <property type="match status" value="1"/>
</dbReference>
<dbReference type="PANTHER" id="PTHR30093">
    <property type="entry name" value="GENERAL SECRETION PATHWAY PROTEIN G"/>
    <property type="match status" value="1"/>
</dbReference>
<dbReference type="EMBL" id="CP117812">
    <property type="protein sequence ID" value="WDE99382.1"/>
    <property type="molecule type" value="Genomic_DNA"/>
</dbReference>
<sequence>MKKFTLIEVLVVVAIIGILASLLLPSLKNSRKSAQSASCKNNLKQMTLAFYSYADDNNDHIPYATWKWSWQDFIYDYLSNNTLSDAEKAANTWPSDKALDVFVCPGARHDLIGDNGFALSNYIMPAANSRSNSSRVSNWYHPSANPETESRSLSFYPKPSELIHLSEYDGESEGWRYQGFWNTVIKPDHQGDPRGNGFHQNDSINYTLDLHVKDKVNFLFVDGHVGTYHPYSPDVIGEGVDPSSHSTGGFWTYDPND</sequence>
<feature type="transmembrane region" description="Helical" evidence="1">
    <location>
        <begin position="6"/>
        <end position="24"/>
    </location>
</feature>
<keyword evidence="1" id="KW-1133">Transmembrane helix</keyword>
<dbReference type="PANTHER" id="PTHR30093:SF2">
    <property type="entry name" value="TYPE II SECRETION SYSTEM PROTEIN H"/>
    <property type="match status" value="1"/>
</dbReference>
<organism evidence="2 3">
    <name type="scientific">Lentisphaera profundi</name>
    <dbReference type="NCBI Taxonomy" id="1658616"/>
    <lineage>
        <taxon>Bacteria</taxon>
        <taxon>Pseudomonadati</taxon>
        <taxon>Lentisphaerota</taxon>
        <taxon>Lentisphaeria</taxon>
        <taxon>Lentisphaerales</taxon>
        <taxon>Lentisphaeraceae</taxon>
        <taxon>Lentisphaera</taxon>
    </lineage>
</organism>
<proteinExistence type="predicted"/>
<evidence type="ECO:0000313" key="3">
    <source>
        <dbReference type="Proteomes" id="UP001214250"/>
    </source>
</evidence>